<feature type="transmembrane region" description="Helical" evidence="2">
    <location>
        <begin position="293"/>
        <end position="311"/>
    </location>
</feature>
<organism evidence="4 5">
    <name type="scientific">Cryptosporangium phraense</name>
    <dbReference type="NCBI Taxonomy" id="2593070"/>
    <lineage>
        <taxon>Bacteria</taxon>
        <taxon>Bacillati</taxon>
        <taxon>Actinomycetota</taxon>
        <taxon>Actinomycetes</taxon>
        <taxon>Cryptosporangiales</taxon>
        <taxon>Cryptosporangiaceae</taxon>
        <taxon>Cryptosporangium</taxon>
    </lineage>
</organism>
<dbReference type="PANTHER" id="PTHR38593">
    <property type="entry name" value="BLR2558 PROTEIN"/>
    <property type="match status" value="1"/>
</dbReference>
<dbReference type="InterPro" id="IPR025419">
    <property type="entry name" value="DUF4142"/>
</dbReference>
<sequence>MTGRHDKARGDRRVHNTVADALPGQTLTLFLALIAAGAIAIGATAFGVWPGSNTPAAATGSSNTALRVVAETGDGADGTVRDTTKDSADDPVVTSASPEPVPPQVDQSTGKSVPLTDADKEFLVKVKQAGLWEIPTGEQAQEKASSPRVKEVGRQLAADHRKLDKAVNALAGELGVPLPTVPSKLQQGWMAELLKQPSGTGYDKLFADRLRAAHGTVFNIIAQVRTGTRNPLIRQFAQTANTVVMRHMTLLESTGYVNYSDLPAPVLSQAAANTNTSSGSTGTGSVGSPGMRTVLIVAMLAAAALIGMVSIRRVRRGE</sequence>
<evidence type="ECO:0000259" key="3">
    <source>
        <dbReference type="Pfam" id="PF13628"/>
    </source>
</evidence>
<evidence type="ECO:0000256" key="2">
    <source>
        <dbReference type="SAM" id="Phobius"/>
    </source>
</evidence>
<name>A0A545AVQ0_9ACTN</name>
<dbReference type="InterPro" id="IPR012347">
    <property type="entry name" value="Ferritin-like"/>
</dbReference>
<evidence type="ECO:0000256" key="1">
    <source>
        <dbReference type="SAM" id="MobiDB-lite"/>
    </source>
</evidence>
<proteinExistence type="predicted"/>
<keyword evidence="2" id="KW-0472">Membrane</keyword>
<accession>A0A545AVQ0</accession>
<keyword evidence="2" id="KW-1133">Transmembrane helix</keyword>
<protein>
    <submittedName>
        <fullName evidence="4">DUF4142 domain-containing protein</fullName>
    </submittedName>
</protein>
<dbReference type="Proteomes" id="UP000317982">
    <property type="component" value="Unassembled WGS sequence"/>
</dbReference>
<feature type="compositionally biased region" description="Basic and acidic residues" evidence="1">
    <location>
        <begin position="79"/>
        <end position="88"/>
    </location>
</feature>
<feature type="transmembrane region" description="Helical" evidence="2">
    <location>
        <begin position="21"/>
        <end position="49"/>
    </location>
</feature>
<dbReference type="Gene3D" id="1.20.1260.10">
    <property type="match status" value="1"/>
</dbReference>
<dbReference type="RefSeq" id="WP_142704283.1">
    <property type="nucleotide sequence ID" value="NZ_VIRS01000005.1"/>
</dbReference>
<comment type="caution">
    <text evidence="4">The sequence shown here is derived from an EMBL/GenBank/DDBJ whole genome shotgun (WGS) entry which is preliminary data.</text>
</comment>
<evidence type="ECO:0000313" key="5">
    <source>
        <dbReference type="Proteomes" id="UP000317982"/>
    </source>
</evidence>
<dbReference type="InParanoid" id="A0A545AVQ0"/>
<dbReference type="AlphaFoldDB" id="A0A545AVQ0"/>
<dbReference type="EMBL" id="VIRS01000005">
    <property type="protein sequence ID" value="TQS45418.1"/>
    <property type="molecule type" value="Genomic_DNA"/>
</dbReference>
<keyword evidence="5" id="KW-1185">Reference proteome</keyword>
<reference evidence="4 5" key="1">
    <citation type="submission" date="2019-07" db="EMBL/GenBank/DDBJ databases">
        <title>Cryptosporangium phraense sp. nov., isolated from plant litter.</title>
        <authorList>
            <person name="Suriyachadkun C."/>
        </authorList>
    </citation>
    <scope>NUCLEOTIDE SEQUENCE [LARGE SCALE GENOMIC DNA]</scope>
    <source>
        <strain evidence="4 5">A-T 5661</strain>
    </source>
</reference>
<keyword evidence="2" id="KW-0812">Transmembrane</keyword>
<feature type="domain" description="DUF4142" evidence="3">
    <location>
        <begin position="118"/>
        <end position="249"/>
    </location>
</feature>
<feature type="region of interest" description="Disordered" evidence="1">
    <location>
        <begin position="72"/>
        <end position="113"/>
    </location>
</feature>
<evidence type="ECO:0000313" key="4">
    <source>
        <dbReference type="EMBL" id="TQS45418.1"/>
    </source>
</evidence>
<dbReference type="PANTHER" id="PTHR38593:SF1">
    <property type="entry name" value="BLR2558 PROTEIN"/>
    <property type="match status" value="1"/>
</dbReference>
<dbReference type="Pfam" id="PF13628">
    <property type="entry name" value="DUF4142"/>
    <property type="match status" value="1"/>
</dbReference>
<dbReference type="OrthoDB" id="3674617at2"/>
<gene>
    <name evidence="4" type="ORF">FL583_10070</name>
</gene>